<evidence type="ECO:0000256" key="1">
    <source>
        <dbReference type="SAM" id="MobiDB-lite"/>
    </source>
</evidence>
<organism evidence="2 3">
    <name type="scientific">Methylorubrum suomiense</name>
    <dbReference type="NCBI Taxonomy" id="144191"/>
    <lineage>
        <taxon>Bacteria</taxon>
        <taxon>Pseudomonadati</taxon>
        <taxon>Pseudomonadota</taxon>
        <taxon>Alphaproteobacteria</taxon>
        <taxon>Hyphomicrobiales</taxon>
        <taxon>Methylobacteriaceae</taxon>
        <taxon>Methylorubrum</taxon>
    </lineage>
</organism>
<keyword evidence="3" id="KW-1185">Reference proteome</keyword>
<feature type="region of interest" description="Disordered" evidence="1">
    <location>
        <begin position="94"/>
        <end position="157"/>
    </location>
</feature>
<evidence type="ECO:0000313" key="3">
    <source>
        <dbReference type="Proteomes" id="UP001055093"/>
    </source>
</evidence>
<proteinExistence type="predicted"/>
<reference evidence="2" key="1">
    <citation type="journal article" date="2021" name="Front. Microbiol.">
        <title>Comprehensive Comparative Genomics and Phenotyping of Methylobacterium Species.</title>
        <authorList>
            <person name="Alessa O."/>
            <person name="Ogura Y."/>
            <person name="Fujitani Y."/>
            <person name="Takami H."/>
            <person name="Hayashi T."/>
            <person name="Sahin N."/>
            <person name="Tani A."/>
        </authorList>
    </citation>
    <scope>NUCLEOTIDE SEQUENCE</scope>
    <source>
        <strain evidence="2">DSM 14458</strain>
    </source>
</reference>
<name>A0ABQ4UPR9_9HYPH</name>
<evidence type="ECO:0000313" key="2">
    <source>
        <dbReference type="EMBL" id="GJE74328.1"/>
    </source>
</evidence>
<dbReference type="EMBL" id="BPRE01000002">
    <property type="protein sequence ID" value="GJE74328.1"/>
    <property type="molecule type" value="Genomic_DNA"/>
</dbReference>
<comment type="caution">
    <text evidence="2">The sequence shown here is derived from an EMBL/GenBank/DDBJ whole genome shotgun (WGS) entry which is preliminary data.</text>
</comment>
<dbReference type="RefSeq" id="WP_238307627.1">
    <property type="nucleotide sequence ID" value="NZ_BPRE01000002.1"/>
</dbReference>
<gene>
    <name evidence="2" type="ORF">BGCPKDLD_0897</name>
</gene>
<accession>A0ABQ4UPR9</accession>
<dbReference type="Proteomes" id="UP001055093">
    <property type="component" value="Unassembled WGS sequence"/>
</dbReference>
<reference evidence="2" key="2">
    <citation type="submission" date="2021-08" db="EMBL/GenBank/DDBJ databases">
        <authorList>
            <person name="Tani A."/>
            <person name="Ola A."/>
            <person name="Ogura Y."/>
            <person name="Katsura K."/>
            <person name="Hayashi T."/>
        </authorList>
    </citation>
    <scope>NUCLEOTIDE SEQUENCE</scope>
    <source>
        <strain evidence="2">DSM 14458</strain>
    </source>
</reference>
<sequence>MADKWTSGLRELDARQTRQRLAMLMDECRFVSQGLEIAQGEGLRDQVTSTELALLRAAKGEIERLAGMLAEFKSGPPPAPAPYDAFAAARARAEAKAASGEDAPAPATEPAPAPVAPSRQQMPVRGARLPRLLPGRPASARARQAKGPWRSTRRPIR</sequence>
<feature type="compositionally biased region" description="Low complexity" evidence="1">
    <location>
        <begin position="125"/>
        <end position="142"/>
    </location>
</feature>
<protein>
    <submittedName>
        <fullName evidence="2">Uncharacterized protein</fullName>
    </submittedName>
</protein>
<feature type="compositionally biased region" description="Low complexity" evidence="1">
    <location>
        <begin position="94"/>
        <end position="106"/>
    </location>
</feature>